<dbReference type="RefSeq" id="WP_003325609.1">
    <property type="nucleotide sequence ID" value="NC_014639.1"/>
</dbReference>
<evidence type="ECO:0000313" key="2">
    <source>
        <dbReference type="Proteomes" id="UP000006867"/>
    </source>
</evidence>
<keyword evidence="2" id="KW-1185">Reference proteome</keyword>
<name>A0ABM5LYB8_BACA1</name>
<reference evidence="1 2" key="1">
    <citation type="journal article" date="2011" name="Front. Microbiol.">
        <title>Genomic signatures of strain selection and enhancement in Bacillus atrophaeus var. globigii, a historical biowarfare simulant.</title>
        <authorList>
            <person name="Gibbons H.S."/>
            <person name="Broomall S.M."/>
            <person name="McNew L.A."/>
            <person name="Daligault H."/>
            <person name="Chapman C."/>
            <person name="Bruce D."/>
            <person name="Karavis M."/>
            <person name="Krepps M."/>
            <person name="McGregor P.A."/>
            <person name="Hong C."/>
            <person name="Park K.H."/>
            <person name="Akmal A."/>
            <person name="Feldman A."/>
            <person name="Lin J.S."/>
            <person name="Chang W.E."/>
            <person name="Higgs B.W."/>
            <person name="Demirev P."/>
            <person name="Lindquist J."/>
            <person name="Liem A."/>
            <person name="Fochler E."/>
            <person name="Read T.D."/>
            <person name="Tapia R."/>
            <person name="Johnson S."/>
            <person name="Bishop-Lilly K.A."/>
            <person name="Detter C."/>
            <person name="Han C."/>
            <person name="Sozhamannan S."/>
            <person name="Rosenzweig C.N."/>
            <person name="Skowronski E.W."/>
        </authorList>
    </citation>
    <scope>NUCLEOTIDE SEQUENCE [LARGE SCALE GENOMIC DNA]</scope>
    <source>
        <strain evidence="1 2">1942</strain>
    </source>
</reference>
<accession>A0ABM5LYB8</accession>
<evidence type="ECO:0000313" key="1">
    <source>
        <dbReference type="EMBL" id="ADP32902.1"/>
    </source>
</evidence>
<proteinExistence type="predicted"/>
<protein>
    <submittedName>
        <fullName evidence="1">Uncharacterized protein</fullName>
    </submittedName>
</protein>
<gene>
    <name evidence="1" type="ordered locus">BATR1942_09845</name>
</gene>
<dbReference type="Proteomes" id="UP000006867">
    <property type="component" value="Chromosome"/>
</dbReference>
<organism evidence="1 2">
    <name type="scientific">Bacillus atrophaeus (strain 1942)</name>
    <dbReference type="NCBI Taxonomy" id="720555"/>
    <lineage>
        <taxon>Bacteria</taxon>
        <taxon>Bacillati</taxon>
        <taxon>Bacillota</taxon>
        <taxon>Bacilli</taxon>
        <taxon>Bacillales</taxon>
        <taxon>Bacillaceae</taxon>
        <taxon>Bacillus</taxon>
    </lineage>
</organism>
<sequence length="66" mass="7284">MAVKVIVPNENYSELYQGVQFKNGEGIFEDEKLGKSIAETLGYKVETIKAEKKAPAKKAPAKKKAE</sequence>
<dbReference type="EMBL" id="CP002207">
    <property type="protein sequence ID" value="ADP32902.1"/>
    <property type="molecule type" value="Genomic_DNA"/>
</dbReference>